<reference evidence="2 3" key="1">
    <citation type="submission" date="2019-05" db="EMBL/GenBank/DDBJ databases">
        <title>Another draft genome of Portunus trituberculatus and its Hox gene families provides insights of decapod evolution.</title>
        <authorList>
            <person name="Jeong J.-H."/>
            <person name="Song I."/>
            <person name="Kim S."/>
            <person name="Choi T."/>
            <person name="Kim D."/>
            <person name="Ryu S."/>
            <person name="Kim W."/>
        </authorList>
    </citation>
    <scope>NUCLEOTIDE SEQUENCE [LARGE SCALE GENOMIC DNA]</scope>
    <source>
        <tissue evidence="2">Muscle</tissue>
    </source>
</reference>
<name>A0A5B7FLU7_PORTR</name>
<dbReference type="EMBL" id="VSRR010006716">
    <property type="protein sequence ID" value="MPC45404.1"/>
    <property type="molecule type" value="Genomic_DNA"/>
</dbReference>
<accession>A0A5B7FLU7</accession>
<evidence type="ECO:0000313" key="3">
    <source>
        <dbReference type="Proteomes" id="UP000324222"/>
    </source>
</evidence>
<proteinExistence type="predicted"/>
<dbReference type="Proteomes" id="UP000324222">
    <property type="component" value="Unassembled WGS sequence"/>
</dbReference>
<dbReference type="AlphaFoldDB" id="A0A5B7FLU7"/>
<sequence length="176" mass="19026">MTQDVEAGVLTHLVAQTPLPVHCDSFYLYESVTSVSKRTLKKMDRGADIIPLATDGGWTPNGDESSARCVCPGVSVLTGNSSAEHPPHDLTPSSWGQVGKLLWSARLDPMGRTGSGSWLEACPHLEPQPRPLHPTLVAAVNIFTGKEKKGQKGRLRQQKQKGTELWEVDGIHPSLG</sequence>
<feature type="region of interest" description="Disordered" evidence="1">
    <location>
        <begin position="148"/>
        <end position="176"/>
    </location>
</feature>
<evidence type="ECO:0000313" key="2">
    <source>
        <dbReference type="EMBL" id="MPC45404.1"/>
    </source>
</evidence>
<comment type="caution">
    <text evidence="2">The sequence shown here is derived from an EMBL/GenBank/DDBJ whole genome shotgun (WGS) entry which is preliminary data.</text>
</comment>
<protein>
    <submittedName>
        <fullName evidence="2">Uncharacterized protein</fullName>
    </submittedName>
</protein>
<keyword evidence="3" id="KW-1185">Reference proteome</keyword>
<evidence type="ECO:0000256" key="1">
    <source>
        <dbReference type="SAM" id="MobiDB-lite"/>
    </source>
</evidence>
<gene>
    <name evidence="2" type="ORF">E2C01_039103</name>
</gene>
<organism evidence="2 3">
    <name type="scientific">Portunus trituberculatus</name>
    <name type="common">Swimming crab</name>
    <name type="synonym">Neptunus trituberculatus</name>
    <dbReference type="NCBI Taxonomy" id="210409"/>
    <lineage>
        <taxon>Eukaryota</taxon>
        <taxon>Metazoa</taxon>
        <taxon>Ecdysozoa</taxon>
        <taxon>Arthropoda</taxon>
        <taxon>Crustacea</taxon>
        <taxon>Multicrustacea</taxon>
        <taxon>Malacostraca</taxon>
        <taxon>Eumalacostraca</taxon>
        <taxon>Eucarida</taxon>
        <taxon>Decapoda</taxon>
        <taxon>Pleocyemata</taxon>
        <taxon>Brachyura</taxon>
        <taxon>Eubrachyura</taxon>
        <taxon>Portunoidea</taxon>
        <taxon>Portunidae</taxon>
        <taxon>Portuninae</taxon>
        <taxon>Portunus</taxon>
    </lineage>
</organism>